<dbReference type="PANTHER" id="PTHR44523">
    <property type="entry name" value="TETRATRICOPEPTIDE REPEAT PROTEIN 13"/>
    <property type="match status" value="1"/>
</dbReference>
<feature type="repeat" description="TPR" evidence="1">
    <location>
        <begin position="123"/>
        <end position="156"/>
    </location>
</feature>
<feature type="transmembrane region" description="Helical" evidence="3">
    <location>
        <begin position="14"/>
        <end position="34"/>
    </location>
</feature>
<dbReference type="Gene3D" id="1.25.40.10">
    <property type="entry name" value="Tetratricopeptide repeat domain"/>
    <property type="match status" value="1"/>
</dbReference>
<protein>
    <recommendedName>
        <fullName evidence="6">Tetratricopeptide repeat protein</fullName>
    </recommendedName>
</protein>
<evidence type="ECO:0008006" key="6">
    <source>
        <dbReference type="Google" id="ProtNLM"/>
    </source>
</evidence>
<dbReference type="SUPFAM" id="SSF48452">
    <property type="entry name" value="TPR-like"/>
    <property type="match status" value="1"/>
</dbReference>
<dbReference type="SMART" id="SM00028">
    <property type="entry name" value="TPR"/>
    <property type="match status" value="5"/>
</dbReference>
<dbReference type="Proteomes" id="UP000830055">
    <property type="component" value="Chromosome"/>
</dbReference>
<name>A0ABM7WA00_9BACT</name>
<evidence type="ECO:0000256" key="1">
    <source>
        <dbReference type="PROSITE-ProRule" id="PRU00339"/>
    </source>
</evidence>
<dbReference type="PROSITE" id="PS50005">
    <property type="entry name" value="TPR"/>
    <property type="match status" value="2"/>
</dbReference>
<dbReference type="InterPro" id="IPR011990">
    <property type="entry name" value="TPR-like_helical_dom_sf"/>
</dbReference>
<evidence type="ECO:0000313" key="4">
    <source>
        <dbReference type="EMBL" id="BDD87703.1"/>
    </source>
</evidence>
<proteinExistence type="predicted"/>
<keyword evidence="3" id="KW-1133">Transmembrane helix</keyword>
<evidence type="ECO:0000313" key="5">
    <source>
        <dbReference type="Proteomes" id="UP000830055"/>
    </source>
</evidence>
<organism evidence="4 5">
    <name type="scientific">Desulfofustis limnaeus</name>
    <dbReference type="NCBI Taxonomy" id="2740163"/>
    <lineage>
        <taxon>Bacteria</taxon>
        <taxon>Pseudomonadati</taxon>
        <taxon>Thermodesulfobacteriota</taxon>
        <taxon>Desulfobulbia</taxon>
        <taxon>Desulfobulbales</taxon>
        <taxon>Desulfocapsaceae</taxon>
        <taxon>Desulfofustis</taxon>
    </lineage>
</organism>
<evidence type="ECO:0000256" key="3">
    <source>
        <dbReference type="SAM" id="Phobius"/>
    </source>
</evidence>
<reference evidence="4 5" key="1">
    <citation type="submission" date="2022-01" db="EMBL/GenBank/DDBJ databases">
        <title>Desulfofustis limnae sp. nov., a novel mesophilic sulfate-reducing bacterium isolated from marsh soil.</title>
        <authorList>
            <person name="Watanabe M."/>
            <person name="Takahashi A."/>
            <person name="Kojima H."/>
            <person name="Fukui M."/>
        </authorList>
    </citation>
    <scope>NUCLEOTIDE SEQUENCE [LARGE SCALE GENOMIC DNA]</scope>
    <source>
        <strain evidence="4 5">PPLL</strain>
    </source>
</reference>
<keyword evidence="3" id="KW-0812">Transmembrane</keyword>
<keyword evidence="5" id="KW-1185">Reference proteome</keyword>
<keyword evidence="1" id="KW-0802">TPR repeat</keyword>
<sequence>MQRADTSKETARKVIIWQTIAAVLFFIFVVVSYATPLIAEEDAKTDYLETVRLLQEHGFAGVDQALDRFEEIVKRHPDFQPARLAAANGYLLKYEFSETKNSTWLDLAEQHLNRVIDDGAGSAEAFFKRSLVHLNKNQGEPAERDLRQALALQPSFPEAHIVYLQFLLARGSLDEARQNAATWLSRSTDQAETARSFGELFAAANDHQTAVTLYEQSLTAKSDAPHVRAALGNSFRHLGRYEQAADALATAIEQLPEQMQLRFALGVCLSELERLQEAVEQFELYRKHYPQDVAAINNLAVLYEKTGQTGRAKLMWMKVKESASDSNHRQRAETNLLRLLQTAHQDLPQADKTTTKEDSPP</sequence>
<feature type="repeat" description="TPR" evidence="1">
    <location>
        <begin position="225"/>
        <end position="258"/>
    </location>
</feature>
<keyword evidence="3" id="KW-0472">Membrane</keyword>
<dbReference type="RefSeq" id="WP_284151117.1">
    <property type="nucleotide sequence ID" value="NZ_AP025516.1"/>
</dbReference>
<feature type="region of interest" description="Disordered" evidence="2">
    <location>
        <begin position="342"/>
        <end position="361"/>
    </location>
</feature>
<evidence type="ECO:0000256" key="2">
    <source>
        <dbReference type="SAM" id="MobiDB-lite"/>
    </source>
</evidence>
<dbReference type="InterPro" id="IPR019734">
    <property type="entry name" value="TPR_rpt"/>
</dbReference>
<dbReference type="EMBL" id="AP025516">
    <property type="protein sequence ID" value="BDD87703.1"/>
    <property type="molecule type" value="Genomic_DNA"/>
</dbReference>
<gene>
    <name evidence="4" type="ORF">DPPLL_20680</name>
</gene>
<dbReference type="Pfam" id="PF13432">
    <property type="entry name" value="TPR_16"/>
    <property type="match status" value="2"/>
</dbReference>
<accession>A0ABM7WA00</accession>
<dbReference type="PANTHER" id="PTHR44523:SF1">
    <property type="entry name" value="TETRATRICOPEPTIDE REPEAT PROTEIN 13"/>
    <property type="match status" value="1"/>
</dbReference>